<dbReference type="STRING" id="1890683.A0A427Y7U1"/>
<evidence type="ECO:0000259" key="11">
    <source>
        <dbReference type="Pfam" id="PF00561"/>
    </source>
</evidence>
<keyword evidence="13" id="KW-1185">Reference proteome</keyword>
<dbReference type="InterPro" id="IPR002410">
    <property type="entry name" value="Peptidase_S33"/>
</dbReference>
<evidence type="ECO:0000256" key="2">
    <source>
        <dbReference type="ARBA" id="ARBA00004496"/>
    </source>
</evidence>
<evidence type="ECO:0000256" key="4">
    <source>
        <dbReference type="ARBA" id="ARBA00022438"/>
    </source>
</evidence>
<dbReference type="InterPro" id="IPR000073">
    <property type="entry name" value="AB_hydrolase_1"/>
</dbReference>
<dbReference type="PIRSF" id="PIRSF006431">
    <property type="entry name" value="Pept_S33"/>
    <property type="match status" value="1"/>
</dbReference>
<dbReference type="PANTHER" id="PTHR43722">
    <property type="entry name" value="PROLINE IMINOPEPTIDASE"/>
    <property type="match status" value="1"/>
</dbReference>
<dbReference type="PRINTS" id="PR00793">
    <property type="entry name" value="PROAMNOPTASE"/>
</dbReference>
<comment type="subcellular location">
    <subcellularLocation>
        <location evidence="2 8">Cytoplasm</location>
    </subcellularLocation>
</comment>
<evidence type="ECO:0000256" key="10">
    <source>
        <dbReference type="RuleBase" id="RU003421"/>
    </source>
</evidence>
<dbReference type="InterPro" id="IPR005944">
    <property type="entry name" value="Pro_iminopeptidase"/>
</dbReference>
<keyword evidence="6 8" id="KW-0645">Protease</keyword>
<evidence type="ECO:0000256" key="3">
    <source>
        <dbReference type="ARBA" id="ARBA00010088"/>
    </source>
</evidence>
<keyword evidence="5 8" id="KW-0963">Cytoplasm</keyword>
<evidence type="ECO:0000256" key="9">
    <source>
        <dbReference type="PIRSR" id="PIRSR006431-1"/>
    </source>
</evidence>
<comment type="similarity">
    <text evidence="3 8 10">Belongs to the peptidase S33 family.</text>
</comment>
<dbReference type="GO" id="GO:0006508">
    <property type="term" value="P:proteolysis"/>
    <property type="evidence" value="ECO:0007669"/>
    <property type="project" value="UniProtKB-KW"/>
</dbReference>
<dbReference type="EC" id="3.4.11.5" evidence="8 10"/>
<dbReference type="SUPFAM" id="SSF53474">
    <property type="entry name" value="alpha/beta-Hydrolases"/>
    <property type="match status" value="1"/>
</dbReference>
<keyword evidence="7 8" id="KW-0378">Hydrolase</keyword>
<dbReference type="OrthoDB" id="10249433at2759"/>
<feature type="domain" description="AB hydrolase-1" evidence="11">
    <location>
        <begin position="33"/>
        <end position="285"/>
    </location>
</feature>
<evidence type="ECO:0000256" key="5">
    <source>
        <dbReference type="ARBA" id="ARBA00022490"/>
    </source>
</evidence>
<comment type="catalytic activity">
    <reaction evidence="1 8 10">
        <text>Release of N-terminal proline from a peptide.</text>
        <dbReference type="EC" id="3.4.11.5"/>
    </reaction>
</comment>
<sequence>MPYPPSEPYDEGYLQVSELHSLYYMQCGNPQGKPVVFLHGGPGGSVGVGDTVYFNPALYRIILFAQRGAGKSKPTAELRENTTWHIVDDIERIREKMGVDKWLVFGGSWGSTLALAYSQTHPSRCKGLILRGLFLCRDEDVPWAGRDGSGSLFPEAWDEYESFLPPSERHDIPASYLARINSPDRSISLAAARAWNKWEMSHGQLVPGANVYDKLDDDDWNLSHARFEAHYFAQRCFLEDGQLVGKENLDKMYDTVCPPRMAWDFKKAWPSVELHFVPDAGHSAKEPGTTKLLSEAADKFAEL</sequence>
<name>A0A427Y7U1_9TREE</name>
<evidence type="ECO:0000313" key="12">
    <source>
        <dbReference type="EMBL" id="RSH87153.1"/>
    </source>
</evidence>
<keyword evidence="4 8" id="KW-0031">Aminopeptidase</keyword>
<proteinExistence type="inferred from homology"/>
<dbReference type="GO" id="GO:0005737">
    <property type="term" value="C:cytoplasm"/>
    <property type="evidence" value="ECO:0007669"/>
    <property type="project" value="UniProtKB-SubCell"/>
</dbReference>
<organism evidence="12 13">
    <name type="scientific">Saitozyma podzolica</name>
    <dbReference type="NCBI Taxonomy" id="1890683"/>
    <lineage>
        <taxon>Eukaryota</taxon>
        <taxon>Fungi</taxon>
        <taxon>Dikarya</taxon>
        <taxon>Basidiomycota</taxon>
        <taxon>Agaricomycotina</taxon>
        <taxon>Tremellomycetes</taxon>
        <taxon>Tremellales</taxon>
        <taxon>Trimorphomycetaceae</taxon>
        <taxon>Saitozyma</taxon>
    </lineage>
</organism>
<dbReference type="Pfam" id="PF00561">
    <property type="entry name" value="Abhydrolase_1"/>
    <property type="match status" value="1"/>
</dbReference>
<dbReference type="PANTHER" id="PTHR43722:SF1">
    <property type="entry name" value="PROLINE IMINOPEPTIDASE"/>
    <property type="match status" value="1"/>
</dbReference>
<dbReference type="EMBL" id="RSCD01000018">
    <property type="protein sequence ID" value="RSH87153.1"/>
    <property type="molecule type" value="Genomic_DNA"/>
</dbReference>
<feature type="active site" evidence="9">
    <location>
        <position position="254"/>
    </location>
</feature>
<evidence type="ECO:0000256" key="1">
    <source>
        <dbReference type="ARBA" id="ARBA00001585"/>
    </source>
</evidence>
<dbReference type="AlphaFoldDB" id="A0A427Y7U1"/>
<comment type="caution">
    <text evidence="12">The sequence shown here is derived from an EMBL/GenBank/DDBJ whole genome shotgun (WGS) entry which is preliminary data.</text>
</comment>
<dbReference type="InterPro" id="IPR029058">
    <property type="entry name" value="AB_hydrolase_fold"/>
</dbReference>
<evidence type="ECO:0000313" key="13">
    <source>
        <dbReference type="Proteomes" id="UP000279259"/>
    </source>
</evidence>
<feature type="active site" description="Nucleophile" evidence="9">
    <location>
        <position position="108"/>
    </location>
</feature>
<dbReference type="Gene3D" id="3.40.50.1820">
    <property type="entry name" value="alpha/beta hydrolase"/>
    <property type="match status" value="1"/>
</dbReference>
<evidence type="ECO:0000256" key="6">
    <source>
        <dbReference type="ARBA" id="ARBA00022670"/>
    </source>
</evidence>
<reference evidence="12 13" key="1">
    <citation type="submission" date="2018-11" db="EMBL/GenBank/DDBJ databases">
        <title>Genome sequence of Saitozyma podzolica DSM 27192.</title>
        <authorList>
            <person name="Aliyu H."/>
            <person name="Gorte O."/>
            <person name="Ochsenreither K."/>
        </authorList>
    </citation>
    <scope>NUCLEOTIDE SEQUENCE [LARGE SCALE GENOMIC DNA]</scope>
    <source>
        <strain evidence="12 13">DSM 27192</strain>
    </source>
</reference>
<dbReference type="GO" id="GO:0004177">
    <property type="term" value="F:aminopeptidase activity"/>
    <property type="evidence" value="ECO:0007669"/>
    <property type="project" value="UniProtKB-UniRule"/>
</dbReference>
<feature type="active site" description="Proton donor" evidence="9">
    <location>
        <position position="282"/>
    </location>
</feature>
<accession>A0A427Y7U1</accession>
<gene>
    <name evidence="12" type="ORF">EHS25_003644</name>
</gene>
<dbReference type="NCBIfam" id="TIGR01249">
    <property type="entry name" value="pro_imino_pep_1"/>
    <property type="match status" value="1"/>
</dbReference>
<protein>
    <recommendedName>
        <fullName evidence="8 10">Proline iminopeptidase</fullName>
        <shortName evidence="8">PIP</shortName>
        <ecNumber evidence="8 10">3.4.11.5</ecNumber>
    </recommendedName>
    <alternativeName>
        <fullName evidence="8">Prolyl aminopeptidase</fullName>
    </alternativeName>
</protein>
<dbReference type="Proteomes" id="UP000279259">
    <property type="component" value="Unassembled WGS sequence"/>
</dbReference>
<evidence type="ECO:0000256" key="7">
    <source>
        <dbReference type="ARBA" id="ARBA00022801"/>
    </source>
</evidence>
<evidence type="ECO:0000256" key="8">
    <source>
        <dbReference type="PIRNR" id="PIRNR006431"/>
    </source>
</evidence>